<comment type="caution">
    <text evidence="1">The sequence shown here is derived from an EMBL/GenBank/DDBJ whole genome shotgun (WGS) entry which is preliminary data.</text>
</comment>
<evidence type="ECO:0000313" key="1">
    <source>
        <dbReference type="EMBL" id="OKX76431.1"/>
    </source>
</evidence>
<organism evidence="1 2">
    <name type="scientific">Corynebacterium glutamicum</name>
    <name type="common">Brevibacterium saccharolyticum</name>
    <dbReference type="NCBI Taxonomy" id="1718"/>
    <lineage>
        <taxon>Bacteria</taxon>
        <taxon>Bacillati</taxon>
        <taxon>Actinomycetota</taxon>
        <taxon>Actinomycetes</taxon>
        <taxon>Mycobacteriales</taxon>
        <taxon>Corynebacteriaceae</taxon>
        <taxon>Corynebacterium</taxon>
    </lineage>
</organism>
<accession>A0AB36IGN4</accession>
<dbReference type="EMBL" id="LOQT01000034">
    <property type="protein sequence ID" value="OKX76431.1"/>
    <property type="molecule type" value="Genomic_DNA"/>
</dbReference>
<protein>
    <submittedName>
        <fullName evidence="1">Uncharacterized protein</fullName>
    </submittedName>
</protein>
<dbReference type="Proteomes" id="UP000186091">
    <property type="component" value="Unassembled WGS sequence"/>
</dbReference>
<name>A0AB36IGN4_CORGT</name>
<dbReference type="AlphaFoldDB" id="A0AB36IGN4"/>
<gene>
    <name evidence="1" type="ORF">AUP69_15010</name>
</gene>
<evidence type="ECO:0000313" key="2">
    <source>
        <dbReference type="Proteomes" id="UP000186091"/>
    </source>
</evidence>
<reference evidence="1 2" key="1">
    <citation type="submission" date="2015-12" db="EMBL/GenBank/DDBJ databases">
        <title>Genome sequence of Corynebacterium AS 1.542.</title>
        <authorList>
            <person name="Yang J."/>
            <person name="Yang S."/>
        </authorList>
    </citation>
    <scope>NUCLEOTIDE SEQUENCE [LARGE SCALE GENOMIC DNA]</scope>
    <source>
        <strain evidence="1 2">AS 1.542</strain>
    </source>
</reference>
<proteinExistence type="predicted"/>
<sequence length="87" mass="9541">MHVSCTGTGFLPLSARIRLQEEHLGLIYETVDETYRQLSEGGYGFVRGEAICGPTTSGHDYRITAEIFAGVHRGFGISDEVHLPCNV</sequence>